<keyword evidence="3" id="KW-0540">Nuclease</keyword>
<evidence type="ECO:0000259" key="9">
    <source>
        <dbReference type="Pfam" id="PF17917"/>
    </source>
</evidence>
<accession>A0A5B6X2T2</accession>
<feature type="domain" description="Reverse transcriptase" evidence="8">
    <location>
        <begin position="419"/>
        <end position="488"/>
    </location>
</feature>
<keyword evidence="4" id="KW-0255">Endonuclease</keyword>
<name>A0A5B6X2T2_9ROSI</name>
<dbReference type="CDD" id="cd01647">
    <property type="entry name" value="RT_LTR"/>
    <property type="match status" value="1"/>
</dbReference>
<keyword evidence="5" id="KW-0378">Hydrolase</keyword>
<dbReference type="FunFam" id="3.30.70.270:FF:000003">
    <property type="entry name" value="Transposon Ty3-G Gag-Pol polyprotein"/>
    <property type="match status" value="1"/>
</dbReference>
<gene>
    <name evidence="10" type="ORF">EPI10_031211</name>
</gene>
<evidence type="ECO:0000256" key="7">
    <source>
        <dbReference type="SAM" id="MobiDB-lite"/>
    </source>
</evidence>
<dbReference type="InterPro" id="IPR041373">
    <property type="entry name" value="RT_RNaseH"/>
</dbReference>
<dbReference type="InterPro" id="IPR000477">
    <property type="entry name" value="RT_dom"/>
</dbReference>
<feature type="compositionally biased region" description="Basic and acidic residues" evidence="7">
    <location>
        <begin position="1"/>
        <end position="23"/>
    </location>
</feature>
<dbReference type="AlphaFoldDB" id="A0A5B6X2T2"/>
<dbReference type="OrthoDB" id="1738613at2759"/>
<evidence type="ECO:0000313" key="10">
    <source>
        <dbReference type="EMBL" id="KAA3487382.1"/>
    </source>
</evidence>
<keyword evidence="2" id="KW-0548">Nucleotidyltransferase</keyword>
<dbReference type="Gene3D" id="3.30.70.270">
    <property type="match status" value="3"/>
</dbReference>
<keyword evidence="11" id="KW-1185">Reference proteome</keyword>
<comment type="caution">
    <text evidence="10">The sequence shown here is derived from an EMBL/GenBank/DDBJ whole genome shotgun (WGS) entry which is preliminary data.</text>
</comment>
<feature type="region of interest" description="Disordered" evidence="7">
    <location>
        <begin position="180"/>
        <end position="221"/>
    </location>
</feature>
<dbReference type="EMBL" id="SMMG02000001">
    <property type="protein sequence ID" value="KAA3487382.1"/>
    <property type="molecule type" value="Genomic_DNA"/>
</dbReference>
<dbReference type="Gene3D" id="3.10.10.10">
    <property type="entry name" value="HIV Type 1 Reverse Transcriptase, subunit A, domain 1"/>
    <property type="match status" value="1"/>
</dbReference>
<dbReference type="InterPro" id="IPR050951">
    <property type="entry name" value="Retrovirus_Pol_polyprotein"/>
</dbReference>
<evidence type="ECO:0000256" key="1">
    <source>
        <dbReference type="ARBA" id="ARBA00022679"/>
    </source>
</evidence>
<dbReference type="Pfam" id="PF17917">
    <property type="entry name" value="RT_RNaseH"/>
    <property type="match status" value="1"/>
</dbReference>
<dbReference type="Pfam" id="PF00078">
    <property type="entry name" value="RVT_1"/>
    <property type="match status" value="1"/>
</dbReference>
<dbReference type="GO" id="GO:0016787">
    <property type="term" value="F:hydrolase activity"/>
    <property type="evidence" value="ECO:0007669"/>
    <property type="project" value="UniProtKB-KW"/>
</dbReference>
<dbReference type="PANTHER" id="PTHR37984">
    <property type="entry name" value="PROTEIN CBG26694"/>
    <property type="match status" value="1"/>
</dbReference>
<dbReference type="PANTHER" id="PTHR37984:SF5">
    <property type="entry name" value="PROTEIN NYNRIN-LIKE"/>
    <property type="match status" value="1"/>
</dbReference>
<dbReference type="Proteomes" id="UP000325315">
    <property type="component" value="Unassembled WGS sequence"/>
</dbReference>
<evidence type="ECO:0000256" key="2">
    <source>
        <dbReference type="ARBA" id="ARBA00022695"/>
    </source>
</evidence>
<evidence type="ECO:0000313" key="11">
    <source>
        <dbReference type="Proteomes" id="UP000325315"/>
    </source>
</evidence>
<proteinExistence type="predicted"/>
<reference evidence="11" key="1">
    <citation type="journal article" date="2019" name="Plant Biotechnol. J.">
        <title>Genome sequencing of the Australian wild diploid species Gossypium australe highlights disease resistance and delayed gland morphogenesis.</title>
        <authorList>
            <person name="Cai Y."/>
            <person name="Cai X."/>
            <person name="Wang Q."/>
            <person name="Wang P."/>
            <person name="Zhang Y."/>
            <person name="Cai C."/>
            <person name="Xu Y."/>
            <person name="Wang K."/>
            <person name="Zhou Z."/>
            <person name="Wang C."/>
            <person name="Geng S."/>
            <person name="Li B."/>
            <person name="Dong Q."/>
            <person name="Hou Y."/>
            <person name="Wang H."/>
            <person name="Ai P."/>
            <person name="Liu Z."/>
            <person name="Yi F."/>
            <person name="Sun M."/>
            <person name="An G."/>
            <person name="Cheng J."/>
            <person name="Zhang Y."/>
            <person name="Shi Q."/>
            <person name="Xie Y."/>
            <person name="Shi X."/>
            <person name="Chang Y."/>
            <person name="Huang F."/>
            <person name="Chen Y."/>
            <person name="Hong S."/>
            <person name="Mi L."/>
            <person name="Sun Q."/>
            <person name="Zhang L."/>
            <person name="Zhou B."/>
            <person name="Peng R."/>
            <person name="Zhang X."/>
            <person name="Liu F."/>
        </authorList>
    </citation>
    <scope>NUCLEOTIDE SEQUENCE [LARGE SCALE GENOMIC DNA]</scope>
    <source>
        <strain evidence="11">cv. PA1801</strain>
    </source>
</reference>
<feature type="compositionally biased region" description="Polar residues" evidence="7">
    <location>
        <begin position="27"/>
        <end position="36"/>
    </location>
</feature>
<evidence type="ECO:0000256" key="5">
    <source>
        <dbReference type="ARBA" id="ARBA00022801"/>
    </source>
</evidence>
<organism evidence="10 11">
    <name type="scientific">Gossypium australe</name>
    <dbReference type="NCBI Taxonomy" id="47621"/>
    <lineage>
        <taxon>Eukaryota</taxon>
        <taxon>Viridiplantae</taxon>
        <taxon>Streptophyta</taxon>
        <taxon>Embryophyta</taxon>
        <taxon>Tracheophyta</taxon>
        <taxon>Spermatophyta</taxon>
        <taxon>Magnoliopsida</taxon>
        <taxon>eudicotyledons</taxon>
        <taxon>Gunneridae</taxon>
        <taxon>Pentapetalae</taxon>
        <taxon>rosids</taxon>
        <taxon>malvids</taxon>
        <taxon>Malvales</taxon>
        <taxon>Malvaceae</taxon>
        <taxon>Malvoideae</taxon>
        <taxon>Gossypium</taxon>
    </lineage>
</organism>
<evidence type="ECO:0000259" key="8">
    <source>
        <dbReference type="Pfam" id="PF00078"/>
    </source>
</evidence>
<evidence type="ECO:0000256" key="6">
    <source>
        <dbReference type="ARBA" id="ARBA00022918"/>
    </source>
</evidence>
<dbReference type="CDD" id="cd09274">
    <property type="entry name" value="RNase_HI_RT_Ty3"/>
    <property type="match status" value="1"/>
</dbReference>
<feature type="domain" description="Reverse transcriptase RNase H-like" evidence="9">
    <location>
        <begin position="610"/>
        <end position="707"/>
    </location>
</feature>
<evidence type="ECO:0000256" key="4">
    <source>
        <dbReference type="ARBA" id="ARBA00022759"/>
    </source>
</evidence>
<keyword evidence="6" id="KW-0695">RNA-directed DNA polymerase</keyword>
<dbReference type="InterPro" id="IPR043502">
    <property type="entry name" value="DNA/RNA_pol_sf"/>
</dbReference>
<protein>
    <submittedName>
        <fullName evidence="10">Polyprotein</fullName>
    </submittedName>
</protein>
<dbReference type="GO" id="GO:0004519">
    <property type="term" value="F:endonuclease activity"/>
    <property type="evidence" value="ECO:0007669"/>
    <property type="project" value="UniProtKB-KW"/>
</dbReference>
<dbReference type="InterPro" id="IPR043128">
    <property type="entry name" value="Rev_trsase/Diguanyl_cyclase"/>
</dbReference>
<dbReference type="GO" id="GO:0003964">
    <property type="term" value="F:RNA-directed DNA polymerase activity"/>
    <property type="evidence" value="ECO:0007669"/>
    <property type="project" value="UniProtKB-KW"/>
</dbReference>
<keyword evidence="1" id="KW-0808">Transferase</keyword>
<feature type="compositionally biased region" description="Basic and acidic residues" evidence="7">
    <location>
        <begin position="180"/>
        <end position="199"/>
    </location>
</feature>
<dbReference type="SUPFAM" id="SSF56672">
    <property type="entry name" value="DNA/RNA polymerases"/>
    <property type="match status" value="1"/>
</dbReference>
<feature type="region of interest" description="Disordered" evidence="7">
    <location>
        <begin position="1"/>
        <end position="55"/>
    </location>
</feature>
<sequence length="988" mass="113066">MSAREIRERGTQDHGRGRREVRVEFSSLGSMPNLDTSEMPVSPATETGSQDRTARDDVLSQAMLRILERVAGPNSGSGGQGSVTERLRSNRVELFRGVTGVAPNKLKGTVSLLRDKACQWWLTIKEGTQPNRLTWGFFKTAFQSKYVGASYVDAHKPAMLERECKFSILVKKAKIAEDVKRAERQNKDRERGKNKRDLEPSSSVQRPKKKARSDGPVRVGAPVASTGMLPCGDCGRCHPGECWKRIGACLSLREQFYSHIGALDRLGVVTVWVVDREYRAKVLDRLSTASEVIVLSLLGHSVLVSKLYRDVPLMVQGAIFLANLMELPFGEFNLILDYLSNVISALVAEKLVRKGCEAYLAYVEFGIELLPSTASVSIAPYRMAPKELTELKAQLQELLDRDFIRPSVSLWGAPVLFAKKKDGTMRMCIYYRQLNKLTVKNKYLLPRIDDLFDQFRGTSVFSKIDLRSRYHQLRVKEADVHKTEFRTHYGHCEFVMVFINDILVYSKTKDEHDRHIRVVLQILREKQLYTKLKCEFWLREVTFLGHIVSIKGIRVNPRKIEAVLDWKQLKNVSEIRNFLGLTGYCRRFIEGFFLIAVSLTKLLHKGPESGKEFVVYSDASHVGLGCVLVQDGKVVAYASRQLKTYEVNYLTHDVKLAVVVVELKIWRHYLYSERCIIYINHKSLRYLFTQKELNLRQRRWIELLKDYDCTIEYHPDKANVVADALSRRAMSDLWVMFVRLSLFDDGRLLAELQVKPTCINQMDKQLGDESLGLRFRQIESGTIFEFGLNSDGVLRFRGQIYVPKNSDLRQSILMEGHSSPYVMHPGGNKMYRDLHELYWLYGGIMVLRRSRGNLRTRFVSSILICSDQWLSVLGVGERSQVQALTLWNLNSEELSVSGGRLQIVSVASIVWTEAFRQWFQKARDYFSIGSISGVYRNAEKQGLAKAEKLHYRCHTGLGGCFKPHMVCRDGWRWYSADLGGSVQRRTQR</sequence>
<evidence type="ECO:0000256" key="3">
    <source>
        <dbReference type="ARBA" id="ARBA00022722"/>
    </source>
</evidence>